<reference evidence="6 7" key="1">
    <citation type="journal article" date="2013" name="BMC Genomics">
        <title>Reconstruction of the lipid metabolism for the microalga Monoraphidium neglectum from its genome sequence reveals characteristics suitable for biofuel production.</title>
        <authorList>
            <person name="Bogen C."/>
            <person name="Al-Dilaimi A."/>
            <person name="Albersmeier A."/>
            <person name="Wichmann J."/>
            <person name="Grundmann M."/>
            <person name="Rupp O."/>
            <person name="Lauersen K.J."/>
            <person name="Blifernez-Klassen O."/>
            <person name="Kalinowski J."/>
            <person name="Goesmann A."/>
            <person name="Mussgnug J.H."/>
            <person name="Kruse O."/>
        </authorList>
    </citation>
    <scope>NUCLEOTIDE SEQUENCE [LARGE SCALE GENOMIC DNA]</scope>
    <source>
        <strain evidence="6 7">SAG 48.87</strain>
    </source>
</reference>
<dbReference type="Proteomes" id="UP000054498">
    <property type="component" value="Unassembled WGS sequence"/>
</dbReference>
<dbReference type="PANTHER" id="PTHR13285">
    <property type="entry name" value="ACYLTRANSFERASE"/>
    <property type="match status" value="1"/>
</dbReference>
<feature type="transmembrane region" description="Helical" evidence="5">
    <location>
        <begin position="207"/>
        <end position="225"/>
    </location>
</feature>
<dbReference type="GO" id="GO:0016746">
    <property type="term" value="F:acyltransferase activity"/>
    <property type="evidence" value="ECO:0007669"/>
    <property type="project" value="UniProtKB-KW"/>
</dbReference>
<accession>A0A0D2MYR0</accession>
<dbReference type="PANTHER" id="PTHR13285:SF18">
    <property type="entry name" value="PROTEIN-CYSTEINE N-PALMITOYLTRANSFERASE RASP"/>
    <property type="match status" value="1"/>
</dbReference>
<dbReference type="GO" id="GO:0005783">
    <property type="term" value="C:endoplasmic reticulum"/>
    <property type="evidence" value="ECO:0007669"/>
    <property type="project" value="TreeGrafter"/>
</dbReference>
<protein>
    <submittedName>
        <fullName evidence="6">Putative membrane-bound O-acyltransferase</fullName>
        <ecNumber evidence="6">2.3.1.-</ecNumber>
    </submittedName>
</protein>
<dbReference type="AlphaFoldDB" id="A0A0D2MYR0"/>
<dbReference type="GO" id="GO:0016020">
    <property type="term" value="C:membrane"/>
    <property type="evidence" value="ECO:0007669"/>
    <property type="project" value="UniProtKB-SubCell"/>
</dbReference>
<dbReference type="KEGG" id="mng:MNEG_2469"/>
<dbReference type="EC" id="2.3.1.-" evidence="6"/>
<dbReference type="Pfam" id="PF03062">
    <property type="entry name" value="MBOAT"/>
    <property type="match status" value="1"/>
</dbReference>
<evidence type="ECO:0000313" key="6">
    <source>
        <dbReference type="EMBL" id="KIZ05487.1"/>
    </source>
</evidence>
<keyword evidence="3 5" id="KW-1133">Transmembrane helix</keyword>
<organism evidence="6 7">
    <name type="scientific">Monoraphidium neglectum</name>
    <dbReference type="NCBI Taxonomy" id="145388"/>
    <lineage>
        <taxon>Eukaryota</taxon>
        <taxon>Viridiplantae</taxon>
        <taxon>Chlorophyta</taxon>
        <taxon>core chlorophytes</taxon>
        <taxon>Chlorophyceae</taxon>
        <taxon>CS clade</taxon>
        <taxon>Sphaeropleales</taxon>
        <taxon>Selenastraceae</taxon>
        <taxon>Monoraphidium</taxon>
    </lineage>
</organism>
<dbReference type="InterPro" id="IPR051085">
    <property type="entry name" value="MB_O-acyltransferase"/>
</dbReference>
<sequence>MTHGLWFFSVSRHRLWEALGRAEGRPLGPLEMVLSPWWMMMLVWCKFLVTWRFFRLWALADGMDVPENLTRCLCANYDIVGFWKNWHASYNLWLVRYMYIPMGGATWRLLNVWPIFTFVALWHDVEPQMLSWAWLMALIIAPEAAGKWVGAQPWCIRDKSGRAFRYAAAAAAAVNMVFLITVNLVGFAFGPEGIRPLLYQVLGTPAFLPYVMLAVFSGIQLTLALRDAREHAAAAALRLEGKM</sequence>
<keyword evidence="4 5" id="KW-0472">Membrane</keyword>
<dbReference type="EMBL" id="KK100499">
    <property type="protein sequence ID" value="KIZ05487.1"/>
    <property type="molecule type" value="Genomic_DNA"/>
</dbReference>
<evidence type="ECO:0000313" key="7">
    <source>
        <dbReference type="Proteomes" id="UP000054498"/>
    </source>
</evidence>
<comment type="subcellular location">
    <subcellularLocation>
        <location evidence="1">Membrane</location>
        <topology evidence="1">Multi-pass membrane protein</topology>
    </subcellularLocation>
</comment>
<dbReference type="OrthoDB" id="420606at2759"/>
<keyword evidence="6" id="KW-0808">Transferase</keyword>
<proteinExistence type="predicted"/>
<keyword evidence="6" id="KW-0012">Acyltransferase</keyword>
<dbReference type="InterPro" id="IPR004299">
    <property type="entry name" value="MBOAT_fam"/>
</dbReference>
<feature type="transmembrane region" description="Helical" evidence="5">
    <location>
        <begin position="163"/>
        <end position="187"/>
    </location>
</feature>
<evidence type="ECO:0000256" key="4">
    <source>
        <dbReference type="ARBA" id="ARBA00023136"/>
    </source>
</evidence>
<name>A0A0D2MYR0_9CHLO</name>
<evidence type="ECO:0000256" key="1">
    <source>
        <dbReference type="ARBA" id="ARBA00004141"/>
    </source>
</evidence>
<evidence type="ECO:0000256" key="2">
    <source>
        <dbReference type="ARBA" id="ARBA00022692"/>
    </source>
</evidence>
<keyword evidence="7" id="KW-1185">Reference proteome</keyword>
<evidence type="ECO:0000256" key="5">
    <source>
        <dbReference type="SAM" id="Phobius"/>
    </source>
</evidence>
<dbReference type="GeneID" id="25735347"/>
<feature type="transmembrane region" description="Helical" evidence="5">
    <location>
        <begin position="129"/>
        <end position="151"/>
    </location>
</feature>
<feature type="transmembrane region" description="Helical" evidence="5">
    <location>
        <begin position="37"/>
        <end position="54"/>
    </location>
</feature>
<evidence type="ECO:0000256" key="3">
    <source>
        <dbReference type="ARBA" id="ARBA00022989"/>
    </source>
</evidence>
<dbReference type="STRING" id="145388.A0A0D2MYR0"/>
<keyword evidence="2 5" id="KW-0812">Transmembrane</keyword>
<gene>
    <name evidence="6" type="ORF">MNEG_2469</name>
</gene>
<dbReference type="GO" id="GO:0019432">
    <property type="term" value="P:triglyceride biosynthetic process"/>
    <property type="evidence" value="ECO:0007669"/>
    <property type="project" value="UniProtKB-ARBA"/>
</dbReference>
<dbReference type="RefSeq" id="XP_013904506.1">
    <property type="nucleotide sequence ID" value="XM_014049052.1"/>
</dbReference>